<sequence length="228" mass="24297">MPTFPEPAFSKLRQSRIIAVVVLDHLPDAVPLATALLEGGINCIELTLRTPGALKAIELINAYLPDMTIGAGTVLTPSQVEDVHRAGADFAVAPGTNPRTIAAARDLGLPFAPGICTPTDIEIALESDCQLMKFFPCEASGGLPYLRQIAAPFSHLGVKFLPLGGINPTNAETFLREPLIHAIGGSWLAPRALVAEQDWSGITKLAREAGQLIQKSRRQPEPEFTSCG</sequence>
<dbReference type="Proteomes" id="UP000306196">
    <property type="component" value="Unassembled WGS sequence"/>
</dbReference>
<protein>
    <recommendedName>
        <fullName evidence="5">2-dehydro-3-deoxy-phosphogluconate aldolase</fullName>
        <ecNumber evidence="5">4.1.2.14</ecNumber>
    </recommendedName>
</protein>
<accession>A0A5R8KC57</accession>
<dbReference type="CDD" id="cd00452">
    <property type="entry name" value="KDPG_aldolase"/>
    <property type="match status" value="1"/>
</dbReference>
<dbReference type="InterPro" id="IPR013785">
    <property type="entry name" value="Aldolase_TIM"/>
</dbReference>
<dbReference type="NCBIfam" id="TIGR01182">
    <property type="entry name" value="eda"/>
    <property type="match status" value="1"/>
</dbReference>
<dbReference type="GO" id="GO:0008675">
    <property type="term" value="F:2-dehydro-3-deoxy-phosphogluconate aldolase activity"/>
    <property type="evidence" value="ECO:0007669"/>
    <property type="project" value="UniProtKB-EC"/>
</dbReference>
<evidence type="ECO:0000313" key="8">
    <source>
        <dbReference type="EMBL" id="TLD69913.1"/>
    </source>
</evidence>
<dbReference type="Gene3D" id="3.20.20.70">
    <property type="entry name" value="Aldolase class I"/>
    <property type="match status" value="1"/>
</dbReference>
<evidence type="ECO:0000256" key="2">
    <source>
        <dbReference type="ARBA" id="ARBA00004736"/>
    </source>
</evidence>
<proteinExistence type="inferred from homology"/>
<evidence type="ECO:0000256" key="5">
    <source>
        <dbReference type="ARBA" id="ARBA00013063"/>
    </source>
</evidence>
<evidence type="ECO:0000256" key="6">
    <source>
        <dbReference type="ARBA" id="ARBA00023239"/>
    </source>
</evidence>
<dbReference type="PROSITE" id="PS00159">
    <property type="entry name" value="ALDOLASE_KDPG_KHG_1"/>
    <property type="match status" value="1"/>
</dbReference>
<evidence type="ECO:0000256" key="3">
    <source>
        <dbReference type="ARBA" id="ARBA00006906"/>
    </source>
</evidence>
<comment type="catalytic activity">
    <reaction evidence="1">
        <text>2-dehydro-3-deoxy-6-phospho-D-gluconate = D-glyceraldehyde 3-phosphate + pyruvate</text>
        <dbReference type="Rhea" id="RHEA:17089"/>
        <dbReference type="ChEBI" id="CHEBI:15361"/>
        <dbReference type="ChEBI" id="CHEBI:57569"/>
        <dbReference type="ChEBI" id="CHEBI:59776"/>
        <dbReference type="EC" id="4.1.2.14"/>
    </reaction>
</comment>
<keyword evidence="7" id="KW-0119">Carbohydrate metabolism</keyword>
<keyword evidence="6 8" id="KW-0456">Lyase</keyword>
<dbReference type="EC" id="4.1.2.14" evidence="5"/>
<dbReference type="SUPFAM" id="SSF51569">
    <property type="entry name" value="Aldolase"/>
    <property type="match status" value="1"/>
</dbReference>
<comment type="caution">
    <text evidence="8">The sequence shown here is derived from an EMBL/GenBank/DDBJ whole genome shotgun (WGS) entry which is preliminary data.</text>
</comment>
<name>A0A5R8KC57_9BACT</name>
<dbReference type="PANTHER" id="PTHR30246:SF1">
    <property type="entry name" value="2-DEHYDRO-3-DEOXY-6-PHOSPHOGALACTONATE ALDOLASE-RELATED"/>
    <property type="match status" value="1"/>
</dbReference>
<organism evidence="8 9">
    <name type="scientific">Phragmitibacter flavus</name>
    <dbReference type="NCBI Taxonomy" id="2576071"/>
    <lineage>
        <taxon>Bacteria</taxon>
        <taxon>Pseudomonadati</taxon>
        <taxon>Verrucomicrobiota</taxon>
        <taxon>Verrucomicrobiia</taxon>
        <taxon>Verrucomicrobiales</taxon>
        <taxon>Verrucomicrobiaceae</taxon>
        <taxon>Phragmitibacter</taxon>
    </lineage>
</organism>
<dbReference type="OrthoDB" id="9802667at2"/>
<dbReference type="InterPro" id="IPR031337">
    <property type="entry name" value="KDPG/KHG_AS_1"/>
</dbReference>
<comment type="pathway">
    <text evidence="2">Carbohydrate acid metabolism; 2-dehydro-3-deoxy-D-gluconate degradation; D-glyceraldehyde 3-phosphate and pyruvate from 2-dehydro-3-deoxy-D-gluconate: step 2/2.</text>
</comment>
<dbReference type="Pfam" id="PF01081">
    <property type="entry name" value="Aldolase"/>
    <property type="match status" value="1"/>
</dbReference>
<evidence type="ECO:0000256" key="7">
    <source>
        <dbReference type="ARBA" id="ARBA00023277"/>
    </source>
</evidence>
<comment type="similarity">
    <text evidence="3">Belongs to the KHG/KDPG aldolase family.</text>
</comment>
<dbReference type="EMBL" id="VAUV01000010">
    <property type="protein sequence ID" value="TLD69913.1"/>
    <property type="molecule type" value="Genomic_DNA"/>
</dbReference>
<evidence type="ECO:0000256" key="1">
    <source>
        <dbReference type="ARBA" id="ARBA00000654"/>
    </source>
</evidence>
<dbReference type="InterPro" id="IPR000887">
    <property type="entry name" value="Aldlse_KDPG_KHG"/>
</dbReference>
<reference evidence="8 9" key="1">
    <citation type="submission" date="2019-05" db="EMBL/GenBank/DDBJ databases">
        <title>Verrucobacter flavum gen. nov., sp. nov. a new member of the family Verrucomicrobiaceae.</title>
        <authorList>
            <person name="Szuroczki S."/>
            <person name="Abbaszade G."/>
            <person name="Szabo A."/>
            <person name="Felfoldi T."/>
            <person name="Schumann P."/>
            <person name="Boka K."/>
            <person name="Keki Z."/>
            <person name="Toumi M."/>
            <person name="Toth E."/>
        </authorList>
    </citation>
    <scope>NUCLEOTIDE SEQUENCE [LARGE SCALE GENOMIC DNA]</scope>
    <source>
        <strain evidence="8 9">MG-N-17</strain>
    </source>
</reference>
<gene>
    <name evidence="8" type="primary">eda</name>
    <name evidence="8" type="ORF">FEM03_14355</name>
</gene>
<evidence type="ECO:0000313" key="9">
    <source>
        <dbReference type="Proteomes" id="UP000306196"/>
    </source>
</evidence>
<comment type="subunit">
    <text evidence="4">Homotrimer.</text>
</comment>
<keyword evidence="9" id="KW-1185">Reference proteome</keyword>
<dbReference type="RefSeq" id="WP_138086968.1">
    <property type="nucleotide sequence ID" value="NZ_VAUV01000010.1"/>
</dbReference>
<evidence type="ECO:0000256" key="4">
    <source>
        <dbReference type="ARBA" id="ARBA00011233"/>
    </source>
</evidence>
<dbReference type="PANTHER" id="PTHR30246">
    <property type="entry name" value="2-KETO-3-DEOXY-6-PHOSPHOGLUCONATE ALDOLASE"/>
    <property type="match status" value="1"/>
</dbReference>
<dbReference type="AlphaFoldDB" id="A0A5R8KC57"/>